<dbReference type="Pfam" id="PF01546">
    <property type="entry name" value="Peptidase_M20"/>
    <property type="match status" value="1"/>
</dbReference>
<dbReference type="PANTHER" id="PTHR43808:SF32">
    <property type="entry name" value="ARGE_DAPE-RELATED DEACYLASE"/>
    <property type="match status" value="1"/>
</dbReference>
<keyword evidence="1" id="KW-0479">Metal-binding</keyword>
<dbReference type="Proteomes" id="UP000006073">
    <property type="component" value="Unassembled WGS sequence"/>
</dbReference>
<dbReference type="SUPFAM" id="SSF55031">
    <property type="entry name" value="Bacterial exopeptidase dimerisation domain"/>
    <property type="match status" value="1"/>
</dbReference>
<dbReference type="EMBL" id="ALWO02000026">
    <property type="protein sequence ID" value="EOZ97938.1"/>
    <property type="molecule type" value="Genomic_DNA"/>
</dbReference>
<dbReference type="PANTHER" id="PTHR43808">
    <property type="entry name" value="ACETYLORNITHINE DEACETYLASE"/>
    <property type="match status" value="1"/>
</dbReference>
<dbReference type="InterPro" id="IPR050072">
    <property type="entry name" value="Peptidase_M20A"/>
</dbReference>
<evidence type="ECO:0000313" key="4">
    <source>
        <dbReference type="EMBL" id="EOZ97938.1"/>
    </source>
</evidence>
<dbReference type="STRING" id="1189612.A33Q_1590"/>
<keyword evidence="2 4" id="KW-0378">Hydrolase</keyword>
<evidence type="ECO:0000313" key="5">
    <source>
        <dbReference type="Proteomes" id="UP000006073"/>
    </source>
</evidence>
<dbReference type="InterPro" id="IPR011650">
    <property type="entry name" value="Peptidase_M20_dimer"/>
</dbReference>
<reference evidence="4 5" key="1">
    <citation type="journal article" date="2013" name="Genome Announc.">
        <title>Draft Genome Sequence of Indibacter alkaliphilus Strain LW1T, Isolated from Lonar Lake, a Haloalkaline Lake in the Buldana District of Maharashtra, India.</title>
        <authorList>
            <person name="Singh A."/>
            <person name="Kumar Jangir P."/>
            <person name="Sharma R."/>
            <person name="Singh A."/>
            <person name="Kumar Pinnaka A."/>
            <person name="Shivaji S."/>
        </authorList>
    </citation>
    <scope>NUCLEOTIDE SEQUENCE [LARGE SCALE GENOMIC DNA]</scope>
    <source>
        <strain evidence="5">CCUG 57479 / KCTC 22604 / LW1</strain>
    </source>
</reference>
<proteinExistence type="predicted"/>
<feature type="domain" description="Peptidase M20 dimerisation" evidence="3">
    <location>
        <begin position="213"/>
        <end position="329"/>
    </location>
</feature>
<dbReference type="GO" id="GO:0046872">
    <property type="term" value="F:metal ion binding"/>
    <property type="evidence" value="ECO:0007669"/>
    <property type="project" value="UniProtKB-KW"/>
</dbReference>
<dbReference type="Gene3D" id="3.30.70.360">
    <property type="match status" value="1"/>
</dbReference>
<evidence type="ECO:0000256" key="1">
    <source>
        <dbReference type="ARBA" id="ARBA00022723"/>
    </source>
</evidence>
<keyword evidence="5" id="KW-1185">Reference proteome</keyword>
<dbReference type="AlphaFoldDB" id="S2E6P3"/>
<protein>
    <submittedName>
        <fullName evidence="4">Hydrolase</fullName>
    </submittedName>
</protein>
<dbReference type="InterPro" id="IPR036264">
    <property type="entry name" value="Bact_exopeptidase_dim_dom"/>
</dbReference>
<sequence length="434" mass="48035">MMRKIICANFILIFICLISYGQSLSDTEKELISLIDKNYAETVALLEETVNINSGTFNMEGVREVGKVFEREFAKIGFQTEWITLPDSLRRAGHFVASRQGTKGKKLFFIGHLDTVFEKDMPFYPFTMVDENTAKGQGVNDMKGGNVMIFATLKALHELGLLEDRTITVYFNGDEENAGHPSYVSRADFIERAKNHDYALGYETAQGFNIATVARRGASTWTLKTSGKQVHSSGVFKPNAGYGAIYEAARILNSFREELEGEQYLTFNPGQIIGGSDIQYDVITGEGETLGKTNIVAREALVTGDLRFLGEEQKEAAREKMREIVSRNLNQTIAEIKFQDGIPSMIPTDGNYRLVEKLSEVSEMMGFGKVEPGDPGSRGGGDISYVGEYLDCIDGIGASGTGAHSPSETINMKEYPDLIKRSTVFVYRLLNEGV</sequence>
<dbReference type="GO" id="GO:0016787">
    <property type="term" value="F:hydrolase activity"/>
    <property type="evidence" value="ECO:0007669"/>
    <property type="project" value="UniProtKB-KW"/>
</dbReference>
<evidence type="ECO:0000259" key="3">
    <source>
        <dbReference type="Pfam" id="PF07687"/>
    </source>
</evidence>
<accession>S2E6P3</accession>
<gene>
    <name evidence="4" type="ORF">A33Q_1590</name>
</gene>
<dbReference type="eggNOG" id="COG0624">
    <property type="taxonomic scope" value="Bacteria"/>
</dbReference>
<dbReference type="Gene3D" id="3.40.630.10">
    <property type="entry name" value="Zn peptidases"/>
    <property type="match status" value="1"/>
</dbReference>
<dbReference type="Pfam" id="PF07687">
    <property type="entry name" value="M20_dimer"/>
    <property type="match status" value="1"/>
</dbReference>
<comment type="caution">
    <text evidence="4">The sequence shown here is derived from an EMBL/GenBank/DDBJ whole genome shotgun (WGS) entry which is preliminary data.</text>
</comment>
<dbReference type="InterPro" id="IPR002933">
    <property type="entry name" value="Peptidase_M20"/>
</dbReference>
<name>S2E6P3_INDAL</name>
<dbReference type="SUPFAM" id="SSF53187">
    <property type="entry name" value="Zn-dependent exopeptidases"/>
    <property type="match status" value="1"/>
</dbReference>
<organism evidence="4 5">
    <name type="scientific">Indibacter alkaliphilus (strain CCUG 57479 / KCTC 22604 / LW1)</name>
    <dbReference type="NCBI Taxonomy" id="1189612"/>
    <lineage>
        <taxon>Bacteria</taxon>
        <taxon>Pseudomonadati</taxon>
        <taxon>Bacteroidota</taxon>
        <taxon>Cytophagia</taxon>
        <taxon>Cytophagales</taxon>
        <taxon>Cyclobacteriaceae</taxon>
    </lineage>
</organism>
<evidence type="ECO:0000256" key="2">
    <source>
        <dbReference type="ARBA" id="ARBA00022801"/>
    </source>
</evidence>